<evidence type="ECO:0000256" key="1">
    <source>
        <dbReference type="SAM" id="SignalP"/>
    </source>
</evidence>
<evidence type="ECO:0000313" key="3">
    <source>
        <dbReference type="Proteomes" id="UP000318528"/>
    </source>
</evidence>
<dbReference type="RefSeq" id="WP_143387229.1">
    <property type="nucleotide sequence ID" value="NZ_VJZM01000011.1"/>
</dbReference>
<proteinExistence type="predicted"/>
<dbReference type="NCBIfam" id="NF033708">
    <property type="entry name" value="T9SS_Cterm_ChiA"/>
    <property type="match status" value="1"/>
</dbReference>
<accession>A0ABY3CLA4</accession>
<gene>
    <name evidence="2" type="ORF">FNW12_08855</name>
</gene>
<reference evidence="2 3" key="1">
    <citation type="submission" date="2019-07" db="EMBL/GenBank/DDBJ databases">
        <title>Novel species of Flavobacterium.</title>
        <authorList>
            <person name="Liu Q."/>
            <person name="Xin Y.-H."/>
        </authorList>
    </citation>
    <scope>NUCLEOTIDE SEQUENCE [LARGE SCALE GENOMIC DNA]</scope>
    <source>
        <strain evidence="2 3">GSP39</strain>
    </source>
</reference>
<evidence type="ECO:0000313" key="2">
    <source>
        <dbReference type="EMBL" id="TRX06343.1"/>
    </source>
</evidence>
<sequence>MIKKLLFTIFLLLVQTVVLAQTLGDYRSNVTSGNWTTLASWQYYNGSSWVTPSGTSPQGYPGQFTGTGTVTIRNSHTITISASTSNNFTALIIGEGISGTLVIGADVNVETLSTKINAGGIITFSGNNEIRFPVNATIIIDSPGKIDNGGTCNNNVAVYIGDTKYAVCKGSGNAEFSFEEINLGGGSIIANPVYSFPICGNTTVLSGSYSGAKLAVYPVTYKWSGSGLTFSPSDTAQSPTVSTSTSGTYSLRLTVTNGNYSNYKEITIIFNALPTTPTVTPTQPTCSLVTGKITVNTPVPASGITYTVTGTSPVVASVSNTTGLFSGLTVGNYTVTTTNASGCISSGTSITINTQVTNTWNGSAWSTGSVPTSSEKIIFAGNYSSSSDLVACSCQVNSGAVVINSSNTLTLTNELVVSGGSLTFENNSSLVQINNTVVNTGVITYKRNNTTTRETDYTYWSSPVAGQTLKNASPDTLSDKYYSFDAVADDWNQEDSANVMLVGIGYIIRGPHYTSIPPPGFYEAPFNGTPNNGAFSLTGIIADKSYLIGNPYPSALDADKFLTDNNSVLDGTLYFWTHNTAIGIGVSNPGTGIYAYSSDDYASYNLTGGVGTGNFVGLDEQISNKPSGKIASGQGFFASSKLVPASSEIVFNNSMRIGVGGITGNNSQFFKITKSSKTTSAIEKHRVWLNLTNAQGAFKQALVGYVTNATNEYDNAFDGESFDGNQFVDFYSVNEDKNLTIQGRALPFKENDEVPLGYSSTINGTFSIAIDQVDGVLSSQNVFIEDKLTNVIHDLKESSYSFVTEAGIFNNRFVLRYTNTITNKTLGTGDFETLDNTVLVSNKNKQIKINSSVQTIDKVQVYDLLGRSIYQKINVDANELAISNLVINHQVLLVKIGLQNGKIVTKKIGY</sequence>
<dbReference type="Proteomes" id="UP000318528">
    <property type="component" value="Unassembled WGS sequence"/>
</dbReference>
<comment type="caution">
    <text evidence="2">The sequence shown here is derived from an EMBL/GenBank/DDBJ whole genome shotgun (WGS) entry which is preliminary data.</text>
</comment>
<keyword evidence="3" id="KW-1185">Reference proteome</keyword>
<feature type="signal peptide" evidence="1">
    <location>
        <begin position="1"/>
        <end position="20"/>
    </location>
</feature>
<dbReference type="Gene3D" id="2.60.40.10">
    <property type="entry name" value="Immunoglobulins"/>
    <property type="match status" value="1"/>
</dbReference>
<name>A0ABY3CLA4_9FLAO</name>
<protein>
    <submittedName>
        <fullName evidence="2">T9SS sorting signal type C domain-containing protein</fullName>
    </submittedName>
</protein>
<dbReference type="EMBL" id="VJZN01000012">
    <property type="protein sequence ID" value="TRX06343.1"/>
    <property type="molecule type" value="Genomic_DNA"/>
</dbReference>
<keyword evidence="1" id="KW-0732">Signal</keyword>
<organism evidence="2 3">
    <name type="scientific">Flavobacterium gawalongense</name>
    <dbReference type="NCBI Taxonomy" id="2594432"/>
    <lineage>
        <taxon>Bacteria</taxon>
        <taxon>Pseudomonadati</taxon>
        <taxon>Bacteroidota</taxon>
        <taxon>Flavobacteriia</taxon>
        <taxon>Flavobacteriales</taxon>
        <taxon>Flavobacteriaceae</taxon>
        <taxon>Flavobacterium</taxon>
    </lineage>
</organism>
<dbReference type="InterPro" id="IPR013783">
    <property type="entry name" value="Ig-like_fold"/>
</dbReference>
<feature type="chain" id="PRO_5047036138" evidence="1">
    <location>
        <begin position="21"/>
        <end position="910"/>
    </location>
</feature>